<feature type="compositionally biased region" description="Low complexity" evidence="1">
    <location>
        <begin position="15"/>
        <end position="25"/>
    </location>
</feature>
<dbReference type="EMBL" id="JAOVZB010000002">
    <property type="protein sequence ID" value="MCV2402559.1"/>
    <property type="molecule type" value="Genomic_DNA"/>
</dbReference>
<evidence type="ECO:0000313" key="3">
    <source>
        <dbReference type="Proteomes" id="UP001209713"/>
    </source>
</evidence>
<feature type="compositionally biased region" description="Basic and acidic residues" evidence="1">
    <location>
        <begin position="33"/>
        <end position="49"/>
    </location>
</feature>
<reference evidence="2 3" key="1">
    <citation type="submission" date="2022-10" db="EMBL/GenBank/DDBJ databases">
        <title>Marinomonas transparenta sp. nov. and Marinomonas sargassi sp. nov., isolated from marine alga (Sargassum natans (L.) Gaillon).</title>
        <authorList>
            <person name="Wang Y."/>
        </authorList>
    </citation>
    <scope>NUCLEOTIDE SEQUENCE [LARGE SCALE GENOMIC DNA]</scope>
    <source>
        <strain evidence="2 3">C2222</strain>
    </source>
</reference>
<feature type="compositionally biased region" description="Polar residues" evidence="1">
    <location>
        <begin position="1"/>
        <end position="14"/>
    </location>
</feature>
<gene>
    <name evidence="2" type="ORF">OFY17_06590</name>
</gene>
<dbReference type="RefSeq" id="WP_263529939.1">
    <property type="nucleotide sequence ID" value="NZ_JAOVZB010000002.1"/>
</dbReference>
<organism evidence="2 3">
    <name type="scientific">Marinomonas sargassi</name>
    <dbReference type="NCBI Taxonomy" id="2984494"/>
    <lineage>
        <taxon>Bacteria</taxon>
        <taxon>Pseudomonadati</taxon>
        <taxon>Pseudomonadota</taxon>
        <taxon>Gammaproteobacteria</taxon>
        <taxon>Oceanospirillales</taxon>
        <taxon>Oceanospirillaceae</taxon>
        <taxon>Marinomonas</taxon>
    </lineage>
</organism>
<accession>A0ABT2YRN9</accession>
<protein>
    <submittedName>
        <fullName evidence="2">Uncharacterized protein</fullName>
    </submittedName>
</protein>
<dbReference type="Proteomes" id="UP001209713">
    <property type="component" value="Unassembled WGS sequence"/>
</dbReference>
<proteinExistence type="predicted"/>
<keyword evidence="3" id="KW-1185">Reference proteome</keyword>
<sequence length="117" mass="12199">MSISPLNSAASNPYATSASKTAAAKLPQAVESDSDKGLNVKPTATKEADSDAPALEDNVKSFAYGFLGFDKPSEVEEEVVEEVEVKTEAEEKTDDAYFAGKVAKGIGTLGTIIAILV</sequence>
<comment type="caution">
    <text evidence="2">The sequence shown here is derived from an EMBL/GenBank/DDBJ whole genome shotgun (WGS) entry which is preliminary data.</text>
</comment>
<evidence type="ECO:0000313" key="2">
    <source>
        <dbReference type="EMBL" id="MCV2402559.1"/>
    </source>
</evidence>
<name>A0ABT2YRN9_9GAMM</name>
<feature type="region of interest" description="Disordered" evidence="1">
    <location>
        <begin position="1"/>
        <end position="52"/>
    </location>
</feature>
<evidence type="ECO:0000256" key="1">
    <source>
        <dbReference type="SAM" id="MobiDB-lite"/>
    </source>
</evidence>